<dbReference type="PANTHER" id="PTHR31264">
    <property type="entry name" value="OS07G0554500 PROTEIN-RELATED"/>
    <property type="match status" value="1"/>
</dbReference>
<comment type="caution">
    <text evidence="3">The sequence shown here is derived from an EMBL/GenBank/DDBJ whole genome shotgun (WGS) entry which is preliminary data.</text>
</comment>
<dbReference type="OrthoDB" id="679977at2759"/>
<dbReference type="STRING" id="888268.A0A1E5W821"/>
<evidence type="ECO:0000256" key="1">
    <source>
        <dbReference type="SAM" id="MobiDB-lite"/>
    </source>
</evidence>
<feature type="region of interest" description="Disordered" evidence="1">
    <location>
        <begin position="1"/>
        <end position="20"/>
    </location>
</feature>
<dbReference type="InterPro" id="IPR056594">
    <property type="entry name" value="AT5G49610-like_b-prop"/>
</dbReference>
<feature type="domain" description="F-box" evidence="2">
    <location>
        <begin position="24"/>
        <end position="65"/>
    </location>
</feature>
<gene>
    <name evidence="3" type="ORF">BAE44_0005496</name>
</gene>
<dbReference type="Pfam" id="PF23635">
    <property type="entry name" value="Beta-prop_AT5G49610-like"/>
    <property type="match status" value="1"/>
</dbReference>
<dbReference type="InterPro" id="IPR036047">
    <property type="entry name" value="F-box-like_dom_sf"/>
</dbReference>
<evidence type="ECO:0000259" key="2">
    <source>
        <dbReference type="SMART" id="SM00256"/>
    </source>
</evidence>
<dbReference type="Pfam" id="PF12937">
    <property type="entry name" value="F-box-like"/>
    <property type="match status" value="1"/>
</dbReference>
<evidence type="ECO:0000313" key="4">
    <source>
        <dbReference type="Proteomes" id="UP000095767"/>
    </source>
</evidence>
<sequence>MTSPHRQILPGLEATAPPREPAALSEHLLEEILLRIASAADLARASATCRSFRRIITDPSFHRRYRSLYPPLLLSILCDGSRFQASSSSVQPAAAPHPNAPAARSLANDPGFSFDCLPVPVKCWVRCDVCDGRVLLERFLEHGDDSVFFAELAVCDPVYRLFRLLPPIPEDLVTYVQVQDNSTRYCEAFLVPSGHQEETSFKVIGRSHCKDKLVVFIFSSESNLWSMGTSNSWADLGLSTPPNFSMGCPQYKHGCFYWKLRYRNKSLKLNISRMEFSTVNLPPSNYEQEVVIAEAGEGMLGMFILTMNNAACLRYFTSMKSKGEEANEWLLENTIPFPCNCNIIGALEGYIFLLGDEKAQARMVTVCFSLQIKTLKIERINSINYHYFQVHPYFGYPSFISTSISEFIE</sequence>
<dbReference type="SMART" id="SM00256">
    <property type="entry name" value="FBOX"/>
    <property type="match status" value="1"/>
</dbReference>
<proteinExistence type="predicted"/>
<organism evidence="3 4">
    <name type="scientific">Dichanthelium oligosanthes</name>
    <dbReference type="NCBI Taxonomy" id="888268"/>
    <lineage>
        <taxon>Eukaryota</taxon>
        <taxon>Viridiplantae</taxon>
        <taxon>Streptophyta</taxon>
        <taxon>Embryophyta</taxon>
        <taxon>Tracheophyta</taxon>
        <taxon>Spermatophyta</taxon>
        <taxon>Magnoliopsida</taxon>
        <taxon>Liliopsida</taxon>
        <taxon>Poales</taxon>
        <taxon>Poaceae</taxon>
        <taxon>PACMAD clade</taxon>
        <taxon>Panicoideae</taxon>
        <taxon>Panicodae</taxon>
        <taxon>Paniceae</taxon>
        <taxon>Dichantheliinae</taxon>
        <taxon>Dichanthelium</taxon>
    </lineage>
</organism>
<keyword evidence="4" id="KW-1185">Reference proteome</keyword>
<dbReference type="PANTHER" id="PTHR31264:SF3">
    <property type="entry name" value="OS07G0554100 PROTEIN"/>
    <property type="match status" value="1"/>
</dbReference>
<dbReference type="EMBL" id="LWDX02018594">
    <property type="protein sequence ID" value="OEL33485.1"/>
    <property type="molecule type" value="Genomic_DNA"/>
</dbReference>
<dbReference type="SUPFAM" id="SSF81383">
    <property type="entry name" value="F-box domain"/>
    <property type="match status" value="1"/>
</dbReference>
<accession>A0A1E5W821</accession>
<dbReference type="Proteomes" id="UP000095767">
    <property type="component" value="Unassembled WGS sequence"/>
</dbReference>
<dbReference type="AlphaFoldDB" id="A0A1E5W821"/>
<evidence type="ECO:0000313" key="3">
    <source>
        <dbReference type="EMBL" id="OEL33485.1"/>
    </source>
</evidence>
<dbReference type="Gene3D" id="1.20.1280.50">
    <property type="match status" value="1"/>
</dbReference>
<dbReference type="InterPro" id="IPR001810">
    <property type="entry name" value="F-box_dom"/>
</dbReference>
<name>A0A1E5W821_9POAL</name>
<reference evidence="3 4" key="1">
    <citation type="submission" date="2016-09" db="EMBL/GenBank/DDBJ databases">
        <title>The draft genome of Dichanthelium oligosanthes: A C3 panicoid grass species.</title>
        <authorList>
            <person name="Studer A.J."/>
            <person name="Schnable J.C."/>
            <person name="Brutnell T.P."/>
        </authorList>
    </citation>
    <scope>NUCLEOTIDE SEQUENCE [LARGE SCALE GENOMIC DNA]</scope>
    <source>
        <strain evidence="4">cv. Kellogg 1175</strain>
        <tissue evidence="3">Leaf</tissue>
    </source>
</reference>
<protein>
    <recommendedName>
        <fullName evidence="2">F-box domain-containing protein</fullName>
    </recommendedName>
</protein>